<feature type="transmembrane region" description="Helical" evidence="2">
    <location>
        <begin position="81"/>
        <end position="102"/>
    </location>
</feature>
<feature type="signal peptide" evidence="3">
    <location>
        <begin position="1"/>
        <end position="27"/>
    </location>
</feature>
<feature type="chain" id="PRO_5019175296" evidence="3">
    <location>
        <begin position="28"/>
        <end position="169"/>
    </location>
</feature>
<proteinExistence type="predicted"/>
<accession>A0A437DM34</accession>
<name>A0A437DM34_ORYJA</name>
<reference evidence="4 5" key="1">
    <citation type="submission" date="2018-11" db="EMBL/GenBank/DDBJ databases">
        <authorList>
            <person name="Lopez-Roques C."/>
            <person name="Donnadieu C."/>
            <person name="Bouchez O."/>
            <person name="Klopp C."/>
            <person name="Cabau C."/>
            <person name="Zahm M."/>
        </authorList>
    </citation>
    <scope>NUCLEOTIDE SEQUENCE [LARGE SCALE GENOMIC DNA]</scope>
    <source>
        <strain evidence="4">RS831</strain>
        <tissue evidence="4">Whole body</tissue>
    </source>
</reference>
<keyword evidence="2" id="KW-0472">Membrane</keyword>
<evidence type="ECO:0000313" key="4">
    <source>
        <dbReference type="EMBL" id="RVE75604.1"/>
    </source>
</evidence>
<evidence type="ECO:0000256" key="1">
    <source>
        <dbReference type="SAM" id="MobiDB-lite"/>
    </source>
</evidence>
<sequence>MCFLTGTTMKIAVVVTISCFTAFSVSAGTPPFNNASSDTDEVNPPHSVVPYQPEPSTATFTTFQSEEKRKQGEVNLTETTVVILVSGSLALIVCAVIPLIFYRHWQTNADHSRLTGNTDEGSHYEDYAEDSIHATVGLQSLQEVLPESSGEDNHQYATVYEGLDPKSLE</sequence>
<organism evidence="4 5">
    <name type="scientific">Oryzias javanicus</name>
    <name type="common">Javanese ricefish</name>
    <name type="synonym">Aplocheilus javanicus</name>
    <dbReference type="NCBI Taxonomy" id="123683"/>
    <lineage>
        <taxon>Eukaryota</taxon>
        <taxon>Metazoa</taxon>
        <taxon>Chordata</taxon>
        <taxon>Craniata</taxon>
        <taxon>Vertebrata</taxon>
        <taxon>Euteleostomi</taxon>
        <taxon>Actinopterygii</taxon>
        <taxon>Neopterygii</taxon>
        <taxon>Teleostei</taxon>
        <taxon>Neoteleostei</taxon>
        <taxon>Acanthomorphata</taxon>
        <taxon>Ovalentaria</taxon>
        <taxon>Atherinomorphae</taxon>
        <taxon>Beloniformes</taxon>
        <taxon>Adrianichthyidae</taxon>
        <taxon>Oryziinae</taxon>
        <taxon>Oryzias</taxon>
    </lineage>
</organism>
<feature type="region of interest" description="Disordered" evidence="1">
    <location>
        <begin position="146"/>
        <end position="169"/>
    </location>
</feature>
<evidence type="ECO:0000313" key="5">
    <source>
        <dbReference type="Proteomes" id="UP000283210"/>
    </source>
</evidence>
<dbReference type="OrthoDB" id="8442846at2759"/>
<feature type="region of interest" description="Disordered" evidence="1">
    <location>
        <begin position="34"/>
        <end position="56"/>
    </location>
</feature>
<dbReference type="Proteomes" id="UP000283210">
    <property type="component" value="Chromosome 1"/>
</dbReference>
<keyword evidence="2" id="KW-0812">Transmembrane</keyword>
<reference evidence="4 5" key="2">
    <citation type="submission" date="2019-01" db="EMBL/GenBank/DDBJ databases">
        <title>A chromosome length genome reference of the Java medaka (oryzias javanicus).</title>
        <authorList>
            <person name="Herpin A."/>
            <person name="Takehana Y."/>
            <person name="Naruse K."/>
            <person name="Ansai S."/>
            <person name="Kawaguchi M."/>
        </authorList>
    </citation>
    <scope>NUCLEOTIDE SEQUENCE [LARGE SCALE GENOMIC DNA]</scope>
    <source>
        <strain evidence="4">RS831</strain>
        <tissue evidence="4">Whole body</tissue>
    </source>
</reference>
<evidence type="ECO:0000256" key="3">
    <source>
        <dbReference type="SAM" id="SignalP"/>
    </source>
</evidence>
<protein>
    <submittedName>
        <fullName evidence="4">Uncharacterized protein</fullName>
    </submittedName>
</protein>
<dbReference type="EMBL" id="CM012437">
    <property type="protein sequence ID" value="RVE75604.1"/>
    <property type="molecule type" value="Genomic_DNA"/>
</dbReference>
<keyword evidence="3" id="KW-0732">Signal</keyword>
<dbReference type="AlphaFoldDB" id="A0A437DM34"/>
<keyword evidence="5" id="KW-1185">Reference proteome</keyword>
<gene>
    <name evidence="4" type="ORF">OJAV_G00000250</name>
</gene>
<keyword evidence="2" id="KW-1133">Transmembrane helix</keyword>
<evidence type="ECO:0000256" key="2">
    <source>
        <dbReference type="SAM" id="Phobius"/>
    </source>
</evidence>